<protein>
    <submittedName>
        <fullName evidence="1">Uncharacterized protein</fullName>
    </submittedName>
</protein>
<dbReference type="EMBL" id="QTSX02007250">
    <property type="protein sequence ID" value="KAJ9049296.1"/>
    <property type="molecule type" value="Genomic_DNA"/>
</dbReference>
<sequence>MRELKKLLKDLNSAIAKIKDIDRKIKAKVKAAVLTGDKIDKVSAKALMAKMPDTPKITIERLLCRKLRY</sequence>
<gene>
    <name evidence="1" type="ORF">DSO57_1026083</name>
</gene>
<proteinExistence type="predicted"/>
<name>A0ACC2RGZ1_9FUNG</name>
<reference evidence="1" key="1">
    <citation type="submission" date="2022-04" db="EMBL/GenBank/DDBJ databases">
        <title>Genome of the entomopathogenic fungus Entomophthora muscae.</title>
        <authorList>
            <person name="Elya C."/>
            <person name="Lovett B.R."/>
            <person name="Lee E."/>
            <person name="Macias A.M."/>
            <person name="Hajek A.E."/>
            <person name="De Bivort B.L."/>
            <person name="Kasson M.T."/>
            <person name="De Fine Licht H.H."/>
            <person name="Stajich J.E."/>
        </authorList>
    </citation>
    <scope>NUCLEOTIDE SEQUENCE</scope>
    <source>
        <strain evidence="1">Berkeley</strain>
    </source>
</reference>
<comment type="caution">
    <text evidence="1">The sequence shown here is derived from an EMBL/GenBank/DDBJ whole genome shotgun (WGS) entry which is preliminary data.</text>
</comment>
<dbReference type="Proteomes" id="UP001165960">
    <property type="component" value="Unassembled WGS sequence"/>
</dbReference>
<accession>A0ACC2RGZ1</accession>
<keyword evidence="2" id="KW-1185">Reference proteome</keyword>
<evidence type="ECO:0000313" key="2">
    <source>
        <dbReference type="Proteomes" id="UP001165960"/>
    </source>
</evidence>
<organism evidence="1 2">
    <name type="scientific">Entomophthora muscae</name>
    <dbReference type="NCBI Taxonomy" id="34485"/>
    <lineage>
        <taxon>Eukaryota</taxon>
        <taxon>Fungi</taxon>
        <taxon>Fungi incertae sedis</taxon>
        <taxon>Zoopagomycota</taxon>
        <taxon>Entomophthoromycotina</taxon>
        <taxon>Entomophthoromycetes</taxon>
        <taxon>Entomophthorales</taxon>
        <taxon>Entomophthoraceae</taxon>
        <taxon>Entomophthora</taxon>
    </lineage>
</organism>
<evidence type="ECO:0000313" key="1">
    <source>
        <dbReference type="EMBL" id="KAJ9049296.1"/>
    </source>
</evidence>